<comment type="caution">
    <text evidence="1">The sequence shown here is derived from an EMBL/GenBank/DDBJ whole genome shotgun (WGS) entry which is preliminary data.</text>
</comment>
<evidence type="ECO:0000313" key="1">
    <source>
        <dbReference type="EMBL" id="MEQ2711100.1"/>
    </source>
</evidence>
<reference evidence="1 2" key="1">
    <citation type="submission" date="2024-04" db="EMBL/GenBank/DDBJ databases">
        <title>Human intestinal bacterial collection.</title>
        <authorList>
            <person name="Pauvert C."/>
            <person name="Hitch T.C.A."/>
            <person name="Clavel T."/>
        </authorList>
    </citation>
    <scope>NUCLEOTIDE SEQUENCE [LARGE SCALE GENOMIC DNA]</scope>
    <source>
        <strain evidence="1 2">CLA-AA-H249</strain>
    </source>
</reference>
<evidence type="ECO:0000313" key="2">
    <source>
        <dbReference type="Proteomes" id="UP001482154"/>
    </source>
</evidence>
<dbReference type="RefSeq" id="WP_055196882.1">
    <property type="nucleotide sequence ID" value="NZ_JAOQJG010000003.1"/>
</dbReference>
<protein>
    <submittedName>
        <fullName evidence="1">Uncharacterized protein</fullName>
    </submittedName>
</protein>
<dbReference type="EMBL" id="JBBNIN010000009">
    <property type="protein sequence ID" value="MEQ2711100.1"/>
    <property type="molecule type" value="Genomic_DNA"/>
</dbReference>
<name>A0ABV1IV41_9FIRM</name>
<dbReference type="Proteomes" id="UP001482154">
    <property type="component" value="Unassembled WGS sequence"/>
</dbReference>
<sequence>MKKIISMMMVVICICGTHYNVRAEENEYIESDIILEDGFIEEIESNTGIIPNSTQVSLDWTVKANVLKRTSEFYKKQGSSIYTKIDISPAKKSIMPK</sequence>
<accession>A0ABV1IV41</accession>
<gene>
    <name evidence="1" type="ORF">AAAU51_07945</name>
</gene>
<organism evidence="1 2">
    <name type="scientific">Anaerostipes amylophilus</name>
    <dbReference type="NCBI Taxonomy" id="2981779"/>
    <lineage>
        <taxon>Bacteria</taxon>
        <taxon>Bacillati</taxon>
        <taxon>Bacillota</taxon>
        <taxon>Clostridia</taxon>
        <taxon>Lachnospirales</taxon>
        <taxon>Lachnospiraceae</taxon>
        <taxon>Anaerostipes</taxon>
    </lineage>
</organism>
<keyword evidence="2" id="KW-1185">Reference proteome</keyword>
<proteinExistence type="predicted"/>